<protein>
    <submittedName>
        <fullName evidence="2">Uncharacterized protein</fullName>
    </submittedName>
</protein>
<proteinExistence type="predicted"/>
<evidence type="ECO:0000313" key="2">
    <source>
        <dbReference type="EMBL" id="OCF49813.1"/>
    </source>
</evidence>
<dbReference type="AlphaFoldDB" id="A0A1B9I2P6"/>
<reference evidence="2" key="2">
    <citation type="submission" date="2016-07" db="EMBL/GenBank/DDBJ databases">
        <title>Evolution of pathogenesis and genome organization in the Tremellales.</title>
        <authorList>
            <person name="Cuomo C."/>
            <person name="Litvintseva A."/>
            <person name="Heitman J."/>
            <person name="Chen Y."/>
            <person name="Sun S."/>
            <person name="Springer D."/>
            <person name="Dromer F."/>
            <person name="Young S."/>
            <person name="Zeng Q."/>
            <person name="Chapman S."/>
            <person name="Gujja S."/>
            <person name="Saif S."/>
            <person name="Birren B."/>
        </authorList>
    </citation>
    <scope>NUCLEOTIDE SEQUENCE</scope>
    <source>
        <strain evidence="2">CBS 10737</strain>
    </source>
</reference>
<gene>
    <name evidence="2" type="ORF">I206_04340</name>
</gene>
<organism evidence="2">
    <name type="scientific">Kwoniella pini CBS 10737</name>
    <dbReference type="NCBI Taxonomy" id="1296096"/>
    <lineage>
        <taxon>Eukaryota</taxon>
        <taxon>Fungi</taxon>
        <taxon>Dikarya</taxon>
        <taxon>Basidiomycota</taxon>
        <taxon>Agaricomycotina</taxon>
        <taxon>Tremellomycetes</taxon>
        <taxon>Tremellales</taxon>
        <taxon>Cryptococcaceae</taxon>
        <taxon>Kwoniella</taxon>
    </lineage>
</organism>
<sequence>MMVSQPSKGIPGHMGMAEGQTPRGIGLILRVRGSPSSTPIGTVIVNRGP</sequence>
<evidence type="ECO:0000256" key="1">
    <source>
        <dbReference type="SAM" id="MobiDB-lite"/>
    </source>
</evidence>
<feature type="region of interest" description="Disordered" evidence="1">
    <location>
        <begin position="1"/>
        <end position="20"/>
    </location>
</feature>
<accession>A0A1B9I2P6</accession>
<name>A0A1B9I2P6_9TREE</name>
<reference evidence="2" key="1">
    <citation type="submission" date="2013-07" db="EMBL/GenBank/DDBJ databases">
        <title>The Genome Sequence of Cryptococcus pinus CBS10737.</title>
        <authorList>
            <consortium name="The Broad Institute Genome Sequencing Platform"/>
            <person name="Cuomo C."/>
            <person name="Litvintseva A."/>
            <person name="Chen Y."/>
            <person name="Heitman J."/>
            <person name="Sun S."/>
            <person name="Springer D."/>
            <person name="Dromer F."/>
            <person name="Young S.K."/>
            <person name="Zeng Q."/>
            <person name="Gargeya S."/>
            <person name="Fitzgerald M."/>
            <person name="Abouelleil A."/>
            <person name="Alvarado L."/>
            <person name="Berlin A.M."/>
            <person name="Chapman S.B."/>
            <person name="Dewar J."/>
            <person name="Goldberg J."/>
            <person name="Griggs A."/>
            <person name="Gujja S."/>
            <person name="Hansen M."/>
            <person name="Howarth C."/>
            <person name="Imamovic A."/>
            <person name="Larimer J."/>
            <person name="McCowan C."/>
            <person name="Murphy C."/>
            <person name="Pearson M."/>
            <person name="Priest M."/>
            <person name="Roberts A."/>
            <person name="Saif S."/>
            <person name="Shea T."/>
            <person name="Sykes S."/>
            <person name="Wortman J."/>
            <person name="Nusbaum C."/>
            <person name="Birren B."/>
        </authorList>
    </citation>
    <scope>NUCLEOTIDE SEQUENCE [LARGE SCALE GENOMIC DNA]</scope>
    <source>
        <strain evidence="2">CBS 10737</strain>
    </source>
</reference>
<dbReference type="EMBL" id="KI894011">
    <property type="protein sequence ID" value="OCF49813.1"/>
    <property type="molecule type" value="Genomic_DNA"/>
</dbReference>